<organism evidence="1 2">
    <name type="scientific">Xylanibacter ruminicola</name>
    <name type="common">Prevotella ruminicola</name>
    <dbReference type="NCBI Taxonomy" id="839"/>
    <lineage>
        <taxon>Bacteria</taxon>
        <taxon>Pseudomonadati</taxon>
        <taxon>Bacteroidota</taxon>
        <taxon>Bacteroidia</taxon>
        <taxon>Bacteroidales</taxon>
        <taxon>Prevotellaceae</taxon>
        <taxon>Xylanibacter</taxon>
    </lineage>
</organism>
<name>A0AA37I1K1_XYLRU</name>
<accession>A0AA37I1K1</accession>
<comment type="caution">
    <text evidence="1">The sequence shown here is derived from an EMBL/GenBank/DDBJ whole genome shotgun (WGS) entry which is preliminary data.</text>
</comment>
<dbReference type="Pfam" id="PF14072">
    <property type="entry name" value="DndB"/>
    <property type="match status" value="1"/>
</dbReference>
<dbReference type="NCBIfam" id="TIGR03187">
    <property type="entry name" value="DGQHR"/>
    <property type="match status" value="1"/>
</dbReference>
<dbReference type="CDD" id="cd16413">
    <property type="entry name" value="DGQHR_domain"/>
    <property type="match status" value="1"/>
</dbReference>
<evidence type="ECO:0000313" key="1">
    <source>
        <dbReference type="EMBL" id="GJG33427.1"/>
    </source>
</evidence>
<dbReference type="RefSeq" id="WP_224083023.1">
    <property type="nucleotide sequence ID" value="NZ_BPTT01000001.1"/>
</dbReference>
<dbReference type="InterPro" id="IPR017601">
    <property type="entry name" value="DGQHR-contain_dom"/>
</dbReference>
<evidence type="ECO:0000313" key="2">
    <source>
        <dbReference type="Proteomes" id="UP000887097"/>
    </source>
</evidence>
<dbReference type="AlphaFoldDB" id="A0AA37I1K1"/>
<gene>
    <name evidence="1" type="ORF">PRMUPPPA20_15360</name>
</gene>
<protein>
    <recommendedName>
        <fullName evidence="3">DGQHR domain-containing protein</fullName>
    </recommendedName>
</protein>
<evidence type="ECO:0008006" key="3">
    <source>
        <dbReference type="Google" id="ProtNLM"/>
    </source>
</evidence>
<dbReference type="InterPro" id="IPR017642">
    <property type="entry name" value="DNA_S_mod_DndB"/>
</dbReference>
<dbReference type="EMBL" id="BPTT01000001">
    <property type="protein sequence ID" value="GJG33427.1"/>
    <property type="molecule type" value="Genomic_DNA"/>
</dbReference>
<dbReference type="Proteomes" id="UP000887097">
    <property type="component" value="Unassembled WGS sequence"/>
</dbReference>
<reference evidence="1" key="1">
    <citation type="submission" date="2021-08" db="EMBL/GenBank/DDBJ databases">
        <title>Prevotella lacticifex sp. nov., isolated from rumen of cow.</title>
        <authorList>
            <person name="Shinkai T."/>
            <person name="Ikeyama N."/>
            <person name="Kumagai M."/>
            <person name="Ohmori H."/>
            <person name="Sakamoto M."/>
            <person name="Ohkuma M."/>
            <person name="Mitsumori M."/>
        </authorList>
    </citation>
    <scope>NUCLEOTIDE SEQUENCE</scope>
    <source>
        <strain evidence="1">JCM 8259</strain>
    </source>
</reference>
<sequence length="765" mass="87658">MEHLTELQVEKIKSHMMCEEDALKIKFKAKNTEFDTISRPHNEVEDYEKMGYSVVRSSARKTTMTRKKDHGVQFEDDVWCMFYKLGFRILNGDEKLVVQWGANKEDTLQLDVVAVGDDAIFVVECKAAQTAVSHSFKTELNKMELYMDGVAKTLQQIYGKDKRVKFLFASRNYRVNDEDIARMANAGIFHLNDNSFNYINNLIKSYKESVIYQFYGLMFKDELINDEVIKIPVLRGKMGERNYYIFSIEPSTLLKIGFVLHRTRVNDSMAPTYQRLLVPSRLKGITKFIDGGGYFPNSIIINFSAVKEDLKVKFTPIKAQKDSQSEFGFLRIPNAYGIAYIIDGQHRVYGYAQSLHKEDSTIPVVAFESMESEEQLKIFMEINENQKAVSPSLRLDLEEDLYGKSSRLDSRMKALRSSCIKALAANSNHVLYNKISVGEDSSLLAFKPFDTALGRSGLIPKATSTQWTGDTDVCIYNTNETDIDKAMKDSRARITKFIDGGYAIADSIMTEEVKQDYLFSNRATFAFIALLGSLHTYLIKINAINPQSSIPDRIAAIEPYIQHLANSLNNLSDEDNRIIKGVLGQGADTFWLRSYQNIINKKFPEYAPEELVEWKETQDQSLQQEGADRKADIRKQLRTLLFARLEMVYGAKWLNNVAVLKNSVEGRIIKEYGDNDDFDLSEYDWKDYLEVSEYRDVIDKNFSYQEFEEVFAINIGLAFKSKKDKLNWMTLISEPKGKKSSALTRSDLNRLELINTHLANFIDAE</sequence>
<proteinExistence type="predicted"/>